<dbReference type="SUPFAM" id="SSF49384">
    <property type="entry name" value="Carbohydrate-binding domain"/>
    <property type="match status" value="1"/>
</dbReference>
<dbReference type="GO" id="GO:0004553">
    <property type="term" value="F:hydrolase activity, hydrolyzing O-glycosyl compounds"/>
    <property type="evidence" value="ECO:0007669"/>
    <property type="project" value="InterPro"/>
</dbReference>
<dbReference type="InterPro" id="IPR015919">
    <property type="entry name" value="Cadherin-like_sf"/>
</dbReference>
<dbReference type="Gene3D" id="2.60.40.10">
    <property type="entry name" value="Immunoglobulins"/>
    <property type="match status" value="2"/>
</dbReference>
<keyword evidence="4" id="KW-0732">Signal</keyword>
<name>A0A8J8BDM6_9ACTN</name>
<evidence type="ECO:0000313" key="7">
    <source>
        <dbReference type="Proteomes" id="UP000677913"/>
    </source>
</evidence>
<dbReference type="SMART" id="SM00736">
    <property type="entry name" value="CADG"/>
    <property type="match status" value="2"/>
</dbReference>
<dbReference type="GO" id="GO:0000272">
    <property type="term" value="P:polysaccharide catabolic process"/>
    <property type="evidence" value="ECO:0007669"/>
    <property type="project" value="UniProtKB-KW"/>
</dbReference>
<dbReference type="AlphaFoldDB" id="A0A8J8BDM6"/>
<feature type="signal peptide" evidence="4">
    <location>
        <begin position="1"/>
        <end position="38"/>
    </location>
</feature>
<evidence type="ECO:0000259" key="5">
    <source>
        <dbReference type="PROSITE" id="PS51173"/>
    </source>
</evidence>
<accession>A0A8J8BDM6</accession>
<evidence type="ECO:0000256" key="3">
    <source>
        <dbReference type="ARBA" id="ARBA00023326"/>
    </source>
</evidence>
<evidence type="ECO:0000256" key="2">
    <source>
        <dbReference type="ARBA" id="ARBA00023295"/>
    </source>
</evidence>
<dbReference type="InterPro" id="IPR018366">
    <property type="entry name" value="CBM2_CS"/>
</dbReference>
<keyword evidence="1" id="KW-0378">Hydrolase</keyword>
<dbReference type="Gene3D" id="3.20.20.80">
    <property type="entry name" value="Glycosidases"/>
    <property type="match status" value="1"/>
</dbReference>
<sequence>MRKRFEIRPWSRGGRLALAAGSALALGLPLLAAPPGHAASGESLTVNLASAKGPSTGVGEGFLYGVSQDGTQPADQYVLPLGITAYRGGGHASRGWIGDNYTYGSGTKADVAEIIAQAKRFTQSPYHSQYQVILSDVYGADGGQPSNTTFPCDNGNCSNWVSFIDATVGALQSSGLKLAYDIYNEPDISVFWTRGMNSTQYFQMWDTAAREIRRIAPGAQIVGPSLAYTPLRNSGEWSTWLAHVKSAGTVPDMITNHDEGDVDDPVAVSQALNSQLSSAGIGSRPLSANEYQPADRQTAGVTAWYLARFAQSGYTNAMRGNWVCCQTPNLTGVLTQSNGTWQPTGSWWALRDYADMTGTLVNTSGQVGSTAISASEDSTAKRAVAIVGDSNGYTGSASVTFSGLSSLSWLSGSGSVNVQVQRIPDQAPLSAPQVVYNQSVSASSGSITVPFTFQAAHDAFAIYLTPNGSPANTVTVTNPGSQTGTVSTAISGLQMNATDSASGQTLTYSASGLPAGLSISSSGLISGTPSASGTFNVTVTAKDGTGASGSASFTWTIGTGSSGNTVTVTNPGAQSGTVGTAISGLQIQAADSGSGQSLTYSASGLPAGLSISSSGLISGTPTASGTFNVTVTATDSTSASGSASFTWTIGTGSTGGGTCQVSYVKNEWGGGFTANVTVTNTGTSTVNGWTVTWSFPGDQKVTNAWNANVTQSGSAVTATNMSYNPAIAPGGNVQFGFQGTWAGNDTSPSAFTLNGNACS</sequence>
<comment type="caution">
    <text evidence="6">The sequence shown here is derived from an EMBL/GenBank/DDBJ whole genome shotgun (WGS) entry which is preliminary data.</text>
</comment>
<dbReference type="PROSITE" id="PS00561">
    <property type="entry name" value="CBM2_A"/>
    <property type="match status" value="1"/>
</dbReference>
<dbReference type="Pfam" id="PF00553">
    <property type="entry name" value="CBM_2"/>
    <property type="match status" value="1"/>
</dbReference>
<dbReference type="InterPro" id="IPR001919">
    <property type="entry name" value="CBD2"/>
</dbReference>
<keyword evidence="7" id="KW-1185">Reference proteome</keyword>
<keyword evidence="3" id="KW-0624">Polysaccharide degradation</keyword>
<dbReference type="RefSeq" id="WP_211471428.1">
    <property type="nucleotide sequence ID" value="NZ_JAGSXH010000145.1"/>
</dbReference>
<dbReference type="InterPro" id="IPR012291">
    <property type="entry name" value="CBM2_carb-bd_dom_sf"/>
</dbReference>
<dbReference type="SUPFAM" id="SSF49313">
    <property type="entry name" value="Cadherin-like"/>
    <property type="match status" value="2"/>
</dbReference>
<dbReference type="InterPro" id="IPR017853">
    <property type="entry name" value="GH"/>
</dbReference>
<dbReference type="SMART" id="SM00637">
    <property type="entry name" value="CBD_II"/>
    <property type="match status" value="1"/>
</dbReference>
<dbReference type="GO" id="GO:0016020">
    <property type="term" value="C:membrane"/>
    <property type="evidence" value="ECO:0007669"/>
    <property type="project" value="InterPro"/>
</dbReference>
<dbReference type="Pfam" id="PF05345">
    <property type="entry name" value="He_PIG"/>
    <property type="match status" value="2"/>
</dbReference>
<dbReference type="PROSITE" id="PS51173">
    <property type="entry name" value="CBM2"/>
    <property type="match status" value="1"/>
</dbReference>
<dbReference type="InterPro" id="IPR008965">
    <property type="entry name" value="CBM2/CBM3_carb-bd_dom_sf"/>
</dbReference>
<dbReference type="GO" id="GO:0030247">
    <property type="term" value="F:polysaccharide binding"/>
    <property type="evidence" value="ECO:0007669"/>
    <property type="project" value="UniProtKB-UniRule"/>
</dbReference>
<reference evidence="6" key="1">
    <citation type="submission" date="2021-04" db="EMBL/GenBank/DDBJ databases">
        <title>Genome based classification of Actinospica acidithermotolerans sp. nov., an actinobacterium isolated from an Indonesian hot spring.</title>
        <authorList>
            <person name="Kusuma A.B."/>
            <person name="Putra K.E."/>
            <person name="Nafisah S."/>
            <person name="Loh J."/>
            <person name="Nouioui I."/>
            <person name="Goodfellow M."/>
        </authorList>
    </citation>
    <scope>NUCLEOTIDE SEQUENCE</scope>
    <source>
        <strain evidence="6">DSM 45618</strain>
    </source>
</reference>
<feature type="domain" description="CBM2" evidence="5">
    <location>
        <begin position="652"/>
        <end position="759"/>
    </location>
</feature>
<keyword evidence="3" id="KW-0119">Carbohydrate metabolism</keyword>
<organism evidence="6 7">
    <name type="scientific">Actinocrinis puniceicyclus</name>
    <dbReference type="NCBI Taxonomy" id="977794"/>
    <lineage>
        <taxon>Bacteria</taxon>
        <taxon>Bacillati</taxon>
        <taxon>Actinomycetota</taxon>
        <taxon>Actinomycetes</taxon>
        <taxon>Catenulisporales</taxon>
        <taxon>Actinospicaceae</taxon>
        <taxon>Actinocrinis</taxon>
    </lineage>
</organism>
<dbReference type="GO" id="GO:0005509">
    <property type="term" value="F:calcium ion binding"/>
    <property type="evidence" value="ECO:0007669"/>
    <property type="project" value="InterPro"/>
</dbReference>
<gene>
    <name evidence="6" type="ORF">KGA66_25370</name>
</gene>
<dbReference type="Gene3D" id="2.60.40.290">
    <property type="match status" value="1"/>
</dbReference>
<dbReference type="InterPro" id="IPR013783">
    <property type="entry name" value="Ig-like_fold"/>
</dbReference>
<protein>
    <submittedName>
        <fullName evidence="6">Cellulose binding domain-containing protein</fullName>
    </submittedName>
</protein>
<dbReference type="SUPFAM" id="SSF51445">
    <property type="entry name" value="(Trans)glycosidases"/>
    <property type="match status" value="1"/>
</dbReference>
<evidence type="ECO:0000313" key="6">
    <source>
        <dbReference type="EMBL" id="MBS2966397.1"/>
    </source>
</evidence>
<evidence type="ECO:0000256" key="1">
    <source>
        <dbReference type="ARBA" id="ARBA00022801"/>
    </source>
</evidence>
<evidence type="ECO:0000256" key="4">
    <source>
        <dbReference type="SAM" id="SignalP"/>
    </source>
</evidence>
<feature type="chain" id="PRO_5035267829" evidence="4">
    <location>
        <begin position="39"/>
        <end position="759"/>
    </location>
</feature>
<dbReference type="InterPro" id="IPR006644">
    <property type="entry name" value="Cadg"/>
</dbReference>
<dbReference type="EMBL" id="JAGSXH010000145">
    <property type="protein sequence ID" value="MBS2966397.1"/>
    <property type="molecule type" value="Genomic_DNA"/>
</dbReference>
<keyword evidence="2" id="KW-0326">Glycosidase</keyword>
<proteinExistence type="predicted"/>
<dbReference type="Proteomes" id="UP000677913">
    <property type="component" value="Unassembled WGS sequence"/>
</dbReference>